<organism evidence="1">
    <name type="scientific">virus sp. ctBS918</name>
    <dbReference type="NCBI Taxonomy" id="2825807"/>
    <lineage>
        <taxon>Viruses</taxon>
    </lineage>
</organism>
<protein>
    <submittedName>
        <fullName evidence="1">Uncharacterized protein</fullName>
    </submittedName>
</protein>
<reference evidence="1" key="1">
    <citation type="journal article" date="2021" name="Proc. Natl. Acad. Sci. U.S.A.">
        <title>A Catalog of Tens of Thousands of Viruses from Human Metagenomes Reveals Hidden Associations with Chronic Diseases.</title>
        <authorList>
            <person name="Tisza M.J."/>
            <person name="Buck C.B."/>
        </authorList>
    </citation>
    <scope>NUCLEOTIDE SEQUENCE</scope>
    <source>
        <strain evidence="1">CtBS918</strain>
    </source>
</reference>
<proteinExistence type="predicted"/>
<sequence length="165" mass="17683">MIQVSIAKHAVAFPTKVLASNGGKHIYNIQLAEAAEKFVDNGWFVGKGDFIELDTYKAVAPTKFAGKVVGVAANGNYYVEVADPGDALFVYQVPMIEETYSNEFKKESNYTNAPTQVVRAYELAVGDVVEISADGFATAVAAKDEVELKVITGVTAAKQLAKKGE</sequence>
<accession>A0A8S5RNZ1</accession>
<evidence type="ECO:0000313" key="1">
    <source>
        <dbReference type="EMBL" id="DAE32841.1"/>
    </source>
</evidence>
<dbReference type="EMBL" id="BK059130">
    <property type="protein sequence ID" value="DAE32841.1"/>
    <property type="molecule type" value="Genomic_DNA"/>
</dbReference>
<name>A0A8S5RNZ1_9VIRU</name>